<evidence type="ECO:0000313" key="2">
    <source>
        <dbReference type="EMBL" id="AKC91378.1"/>
    </source>
</evidence>
<dbReference type="Proteomes" id="UP000202521">
    <property type="component" value="Genome"/>
</dbReference>
<dbReference type="GO" id="GO:0019013">
    <property type="term" value="C:viral nucleocapsid"/>
    <property type="evidence" value="ECO:0007669"/>
    <property type="project" value="UniProtKB-KW"/>
</dbReference>
<dbReference type="RefSeq" id="YP_009162639.1">
    <property type="nucleotide sequence ID" value="NC_027716.2"/>
</dbReference>
<sequence>MACCLREQPTIVLMPMRLELPLSRKYSNQTTYNFKSWAEYKRRNLIPSEFWILGDPKNELHQTNGHLMSLFRRYHSSFNSYCLEDQAIMSWPSGFQDNYFLQAAATYFGEELTWEINDGRVSPLGYLRKIAKHPKVSKAGDLIILACERIEAKRLEMRMPETFITGLSPIRDVALIQIEMMCRSRSQCLNVPLLSCCLATEEYLNSHEPILTLDSDSEHDYESPHPSLTTSRSSLPEPDYESDLELREAMLNTAWGKDWPSLGEPSK</sequence>
<protein>
    <submittedName>
        <fullName evidence="2">Nucleoprotein</fullName>
    </submittedName>
</protein>
<dbReference type="OrthoDB" id="23185at10239"/>
<dbReference type="GeneID" id="80549662"/>
<organism evidence="2 3">
    <name type="scientific">Hunter Island virus</name>
    <dbReference type="NCBI Taxonomy" id="1457386"/>
    <lineage>
        <taxon>Viruses</taxon>
        <taxon>Riboviria</taxon>
        <taxon>Orthornavirae</taxon>
        <taxon>Negarnaviricota</taxon>
        <taxon>Polyploviricotina</taxon>
        <taxon>Bunyaviricetes</taxon>
        <taxon>Hareavirales</taxon>
        <taxon>Phenuiviridae</taxon>
        <taxon>Bandavirus</taxon>
        <taxon>Bandavirus albatrossense</taxon>
    </lineage>
</organism>
<name>A0A0K0MIB1_9VIRU</name>
<proteinExistence type="predicted"/>
<feature type="region of interest" description="Disordered" evidence="1">
    <location>
        <begin position="214"/>
        <end position="243"/>
    </location>
</feature>
<accession>A0A0K0MIB1</accession>
<evidence type="ECO:0000313" key="3">
    <source>
        <dbReference type="Proteomes" id="UP000202521"/>
    </source>
</evidence>
<reference evidence="2 3" key="1">
    <citation type="journal article" date="2015" name="Emerg. Infect. Dis.">
        <title>Hunter Island Group Phlebovirus in Ticks, Australia.</title>
        <authorList>
            <person name="Gauci P.J."/>
            <person name="McAllister J."/>
            <person name="Mitchell I.R."/>
            <person name="St George T.D."/>
            <person name="Cybinski D.H."/>
            <person name="Davis S.S."/>
            <person name="Gubala A.J."/>
        </authorList>
    </citation>
    <scope>NUCLEOTIDE SEQUENCE [LARGE SCALE GENOMIC DNA]</scope>
    <source>
        <strain evidence="2">CSIRO1568</strain>
    </source>
</reference>
<evidence type="ECO:0000256" key="1">
    <source>
        <dbReference type="SAM" id="MobiDB-lite"/>
    </source>
</evidence>
<keyword evidence="2" id="KW-0543">Viral nucleoprotein</keyword>
<dbReference type="RefSeq" id="YP_010839718.1">
    <property type="nucleotide sequence ID" value="NC_078066.1"/>
</dbReference>
<dbReference type="EMBL" id="KM198927">
    <property type="protein sequence ID" value="AKC91378.1"/>
    <property type="molecule type" value="Genomic_RNA"/>
</dbReference>
<keyword evidence="2" id="KW-0946">Virion</keyword>
<dbReference type="GeneID" id="25396082"/>